<proteinExistence type="predicted"/>
<reference evidence="2 3" key="1">
    <citation type="submission" date="2016-05" db="EMBL/GenBank/DDBJ databases">
        <title>A degradative enzymes factory behind the ericoid mycorrhizal symbiosis.</title>
        <authorList>
            <consortium name="DOE Joint Genome Institute"/>
            <person name="Martino E."/>
            <person name="Morin E."/>
            <person name="Grelet G."/>
            <person name="Kuo A."/>
            <person name="Kohler A."/>
            <person name="Daghino S."/>
            <person name="Barry K."/>
            <person name="Choi C."/>
            <person name="Cichocki N."/>
            <person name="Clum A."/>
            <person name="Copeland A."/>
            <person name="Hainaut M."/>
            <person name="Haridas S."/>
            <person name="Labutti K."/>
            <person name="Lindquist E."/>
            <person name="Lipzen A."/>
            <person name="Khouja H.-R."/>
            <person name="Murat C."/>
            <person name="Ohm R."/>
            <person name="Olson A."/>
            <person name="Spatafora J."/>
            <person name="Veneault-Fourrey C."/>
            <person name="Henrissat B."/>
            <person name="Grigoriev I."/>
            <person name="Martin F."/>
            <person name="Perotto S."/>
        </authorList>
    </citation>
    <scope>NUCLEOTIDE SEQUENCE [LARGE SCALE GENOMIC DNA]</scope>
    <source>
        <strain evidence="2 3">UAMH 7357</strain>
    </source>
</reference>
<feature type="domain" description="BTB" evidence="1">
    <location>
        <begin position="24"/>
        <end position="85"/>
    </location>
</feature>
<dbReference type="Gene3D" id="3.30.710.10">
    <property type="entry name" value="Potassium Channel Kv1.1, Chain A"/>
    <property type="match status" value="1"/>
</dbReference>
<evidence type="ECO:0000313" key="3">
    <source>
        <dbReference type="Proteomes" id="UP000235672"/>
    </source>
</evidence>
<keyword evidence="3" id="KW-1185">Reference proteome</keyword>
<organism evidence="2 3">
    <name type="scientific">Hyaloscypha hepaticicola</name>
    <dbReference type="NCBI Taxonomy" id="2082293"/>
    <lineage>
        <taxon>Eukaryota</taxon>
        <taxon>Fungi</taxon>
        <taxon>Dikarya</taxon>
        <taxon>Ascomycota</taxon>
        <taxon>Pezizomycotina</taxon>
        <taxon>Leotiomycetes</taxon>
        <taxon>Helotiales</taxon>
        <taxon>Hyaloscyphaceae</taxon>
        <taxon>Hyaloscypha</taxon>
    </lineage>
</organism>
<dbReference type="InterPro" id="IPR000210">
    <property type="entry name" value="BTB/POZ_dom"/>
</dbReference>
<dbReference type="Pfam" id="PF00651">
    <property type="entry name" value="BTB"/>
    <property type="match status" value="1"/>
</dbReference>
<sequence length="226" mass="25199">MPRRGAASTPDAMEFHAMISGPKVDVYVGPNKKHYNLPKLLLCHYSDFFDVCFNGNFAEAQSQKLELPEDQVEEFEILLEYMLSGSSMKSIKFTETSGAAVQRCMNFIRYADKYNLAQAAEVVYEPLKKALQHSYRDGKPIKLVCEPRAPRISPSDIELIFGVMPAGSRLRSLAAQGALSNNGMLVGYLKQEEEVDGYAAELLVQIRASIKSDGKWTDPIVGVQRK</sequence>
<dbReference type="PROSITE" id="PS50097">
    <property type="entry name" value="BTB"/>
    <property type="match status" value="1"/>
</dbReference>
<dbReference type="InterPro" id="IPR011333">
    <property type="entry name" value="SKP1/BTB/POZ_sf"/>
</dbReference>
<dbReference type="SUPFAM" id="SSF54695">
    <property type="entry name" value="POZ domain"/>
    <property type="match status" value="1"/>
</dbReference>
<accession>A0A2J6QD62</accession>
<name>A0A2J6QD62_9HELO</name>
<evidence type="ECO:0000259" key="1">
    <source>
        <dbReference type="PROSITE" id="PS50097"/>
    </source>
</evidence>
<dbReference type="OrthoDB" id="194443at2759"/>
<gene>
    <name evidence="2" type="ORF">NA56DRAFT_715410</name>
</gene>
<dbReference type="PANTHER" id="PTHR47843">
    <property type="entry name" value="BTB DOMAIN-CONTAINING PROTEIN-RELATED"/>
    <property type="match status" value="1"/>
</dbReference>
<dbReference type="STRING" id="1745343.A0A2J6QD62"/>
<evidence type="ECO:0000313" key="2">
    <source>
        <dbReference type="EMBL" id="PMD24204.1"/>
    </source>
</evidence>
<dbReference type="Proteomes" id="UP000235672">
    <property type="component" value="Unassembled WGS sequence"/>
</dbReference>
<dbReference type="EMBL" id="KZ613473">
    <property type="protein sequence ID" value="PMD24204.1"/>
    <property type="molecule type" value="Genomic_DNA"/>
</dbReference>
<dbReference type="AlphaFoldDB" id="A0A2J6QD62"/>
<dbReference type="CDD" id="cd18186">
    <property type="entry name" value="BTB_POZ_ZBTB_KLHL-like"/>
    <property type="match status" value="1"/>
</dbReference>
<protein>
    <recommendedName>
        <fullName evidence="1">BTB domain-containing protein</fullName>
    </recommendedName>
</protein>